<dbReference type="PROSITE" id="PS51063">
    <property type="entry name" value="HTH_CRP_2"/>
    <property type="match status" value="1"/>
</dbReference>
<evidence type="ECO:0000256" key="2">
    <source>
        <dbReference type="ARBA" id="ARBA00023125"/>
    </source>
</evidence>
<dbReference type="SUPFAM" id="SSF46785">
    <property type="entry name" value="Winged helix' DNA-binding domain"/>
    <property type="match status" value="1"/>
</dbReference>
<accession>A0A1H3LA63</accession>
<dbReference type="InterPro" id="IPR050397">
    <property type="entry name" value="Env_Response_Regulators"/>
</dbReference>
<evidence type="ECO:0000259" key="6">
    <source>
        <dbReference type="PROSITE" id="PS51063"/>
    </source>
</evidence>
<feature type="domain" description="Cyclic nucleotide-binding" evidence="5">
    <location>
        <begin position="47"/>
        <end position="167"/>
    </location>
</feature>
<dbReference type="SUPFAM" id="SSF51206">
    <property type="entry name" value="cAMP-binding domain-like"/>
    <property type="match status" value="1"/>
</dbReference>
<dbReference type="InterPro" id="IPR014710">
    <property type="entry name" value="RmlC-like_jellyroll"/>
</dbReference>
<sequence>MTADIWRVYQRLFKRGFHSGKKRNNIHSGSEVDVLNNWGRHLRELPFFEGLTEHELAPILQISRLRTLKDKEILFMEGDKRTHVYVLGKGTILISKLTETGEESLINVLGEGEIFPHTGFFDQAPYPGTAKAKKDVKVLAIPIERFEMLIKNHPELAFRMIQVMNEKIVFLQKKLNEVLSLNVEARLMGALAHLQETQGNTIFLTHQEIGNIIGSTRETVSRQLKKWEKNNWVEVKKDRIILIKDFND</sequence>
<dbReference type="Proteomes" id="UP000198935">
    <property type="component" value="Unassembled WGS sequence"/>
</dbReference>
<feature type="domain" description="HTH crp-type" evidence="6">
    <location>
        <begin position="181"/>
        <end position="247"/>
    </location>
</feature>
<dbReference type="STRING" id="1503961.SAMN05421736_102409"/>
<evidence type="ECO:0000256" key="1">
    <source>
        <dbReference type="ARBA" id="ARBA00023015"/>
    </source>
</evidence>
<dbReference type="Gene3D" id="1.10.10.10">
    <property type="entry name" value="Winged helix-like DNA-binding domain superfamily/Winged helix DNA-binding domain"/>
    <property type="match status" value="1"/>
</dbReference>
<organism evidence="7 8">
    <name type="scientific">Evansella caseinilytica</name>
    <dbReference type="NCBI Taxonomy" id="1503961"/>
    <lineage>
        <taxon>Bacteria</taxon>
        <taxon>Bacillati</taxon>
        <taxon>Bacillota</taxon>
        <taxon>Bacilli</taxon>
        <taxon>Bacillales</taxon>
        <taxon>Bacillaceae</taxon>
        <taxon>Evansella</taxon>
    </lineage>
</organism>
<dbReference type="CDD" id="cd00038">
    <property type="entry name" value="CAP_ED"/>
    <property type="match status" value="1"/>
</dbReference>
<evidence type="ECO:0000313" key="7">
    <source>
        <dbReference type="EMBL" id="SDY61166.1"/>
    </source>
</evidence>
<dbReference type="Pfam" id="PF00027">
    <property type="entry name" value="cNMP_binding"/>
    <property type="match status" value="1"/>
</dbReference>
<dbReference type="GO" id="GO:0005829">
    <property type="term" value="C:cytosol"/>
    <property type="evidence" value="ECO:0007669"/>
    <property type="project" value="TreeGrafter"/>
</dbReference>
<dbReference type="PANTHER" id="PTHR24567:SF26">
    <property type="entry name" value="REGULATORY PROTEIN YEIL"/>
    <property type="match status" value="1"/>
</dbReference>
<dbReference type="AlphaFoldDB" id="A0A1H3LA63"/>
<keyword evidence="3" id="KW-0010">Activator</keyword>
<dbReference type="PROSITE" id="PS50042">
    <property type="entry name" value="CNMP_BINDING_3"/>
    <property type="match status" value="1"/>
</dbReference>
<keyword evidence="4" id="KW-0804">Transcription</keyword>
<dbReference type="PANTHER" id="PTHR24567">
    <property type="entry name" value="CRP FAMILY TRANSCRIPTIONAL REGULATORY PROTEIN"/>
    <property type="match status" value="1"/>
</dbReference>
<evidence type="ECO:0000313" key="8">
    <source>
        <dbReference type="Proteomes" id="UP000198935"/>
    </source>
</evidence>
<dbReference type="CDD" id="cd00092">
    <property type="entry name" value="HTH_CRP"/>
    <property type="match status" value="1"/>
</dbReference>
<keyword evidence="2" id="KW-0238">DNA-binding</keyword>
<evidence type="ECO:0000259" key="5">
    <source>
        <dbReference type="PROSITE" id="PS50042"/>
    </source>
</evidence>
<evidence type="ECO:0000256" key="3">
    <source>
        <dbReference type="ARBA" id="ARBA00023159"/>
    </source>
</evidence>
<dbReference type="SMART" id="SM00419">
    <property type="entry name" value="HTH_CRP"/>
    <property type="match status" value="1"/>
</dbReference>
<dbReference type="Gene3D" id="2.60.120.10">
    <property type="entry name" value="Jelly Rolls"/>
    <property type="match status" value="1"/>
</dbReference>
<reference evidence="8" key="1">
    <citation type="submission" date="2016-10" db="EMBL/GenBank/DDBJ databases">
        <authorList>
            <person name="Varghese N."/>
            <person name="Submissions S."/>
        </authorList>
    </citation>
    <scope>NUCLEOTIDE SEQUENCE [LARGE SCALE GENOMIC DNA]</scope>
    <source>
        <strain evidence="8">SP</strain>
    </source>
</reference>
<dbReference type="SMART" id="SM00100">
    <property type="entry name" value="cNMP"/>
    <property type="match status" value="1"/>
</dbReference>
<dbReference type="PRINTS" id="PR00034">
    <property type="entry name" value="HTHCRP"/>
</dbReference>
<gene>
    <name evidence="7" type="ORF">SAMN05421736_102409</name>
</gene>
<dbReference type="Pfam" id="PF13545">
    <property type="entry name" value="HTH_Crp_2"/>
    <property type="match status" value="1"/>
</dbReference>
<dbReference type="EMBL" id="FNPI01000002">
    <property type="protein sequence ID" value="SDY61166.1"/>
    <property type="molecule type" value="Genomic_DNA"/>
</dbReference>
<dbReference type="GO" id="GO:0003700">
    <property type="term" value="F:DNA-binding transcription factor activity"/>
    <property type="evidence" value="ECO:0007669"/>
    <property type="project" value="TreeGrafter"/>
</dbReference>
<dbReference type="InterPro" id="IPR018490">
    <property type="entry name" value="cNMP-bd_dom_sf"/>
</dbReference>
<dbReference type="InterPro" id="IPR036390">
    <property type="entry name" value="WH_DNA-bd_sf"/>
</dbReference>
<keyword evidence="8" id="KW-1185">Reference proteome</keyword>
<keyword evidence="1" id="KW-0805">Transcription regulation</keyword>
<proteinExistence type="predicted"/>
<name>A0A1H3LA63_9BACI</name>
<dbReference type="GO" id="GO:0003677">
    <property type="term" value="F:DNA binding"/>
    <property type="evidence" value="ECO:0007669"/>
    <property type="project" value="UniProtKB-KW"/>
</dbReference>
<dbReference type="InterPro" id="IPR000595">
    <property type="entry name" value="cNMP-bd_dom"/>
</dbReference>
<dbReference type="InterPro" id="IPR012318">
    <property type="entry name" value="HTH_CRP"/>
</dbReference>
<dbReference type="InterPro" id="IPR036388">
    <property type="entry name" value="WH-like_DNA-bd_sf"/>
</dbReference>
<protein>
    <submittedName>
        <fullName evidence="7">CRP/FNR family transcriptional regulator, anaerobic regulatory protein</fullName>
    </submittedName>
</protein>
<evidence type="ECO:0000256" key="4">
    <source>
        <dbReference type="ARBA" id="ARBA00023163"/>
    </source>
</evidence>